<dbReference type="RefSeq" id="WP_080807475.1">
    <property type="nucleotide sequence ID" value="NZ_CP021983.2"/>
</dbReference>
<protein>
    <submittedName>
        <fullName evidence="1">Uncharacterized protein</fullName>
    </submittedName>
</protein>
<name>A0A1V8NEQ3_9CYAN</name>
<gene>
    <name evidence="1" type="ORF">XM38_013130</name>
</gene>
<sequence>MPPEENFEQQLRKLVFEDNCDLDDAFTQAKNDHQNLAGKADKLFEIKQKVALDLKNFKRKS</sequence>
<dbReference type="KEGG" id="hhg:XM38_013130"/>
<keyword evidence="2" id="KW-1185">Reference proteome</keyword>
<organism evidence="1 2">
    <name type="scientific">Halomicronema hongdechloris C2206</name>
    <dbReference type="NCBI Taxonomy" id="1641165"/>
    <lineage>
        <taxon>Bacteria</taxon>
        <taxon>Bacillati</taxon>
        <taxon>Cyanobacteriota</taxon>
        <taxon>Cyanophyceae</taxon>
        <taxon>Nodosilineales</taxon>
        <taxon>Nodosilineaceae</taxon>
        <taxon>Halomicronema</taxon>
    </lineage>
</organism>
<accession>A0A1V8NEQ3</accession>
<reference evidence="1 2" key="1">
    <citation type="journal article" date="2016" name="Biochim. Biophys. Acta">
        <title>Characterization of red-shifted phycobilisomes isolated from the chlorophyll f-containing cyanobacterium Halomicronema hongdechloris.</title>
        <authorList>
            <person name="Li Y."/>
            <person name="Lin Y."/>
            <person name="Garvey C.J."/>
            <person name="Birch D."/>
            <person name="Corkery R.W."/>
            <person name="Loughlin P.C."/>
            <person name="Scheer H."/>
            <person name="Willows R.D."/>
            <person name="Chen M."/>
        </authorList>
    </citation>
    <scope>NUCLEOTIDE SEQUENCE [LARGE SCALE GENOMIC DNA]</scope>
    <source>
        <strain evidence="1 2">C2206</strain>
    </source>
</reference>
<evidence type="ECO:0000313" key="2">
    <source>
        <dbReference type="Proteomes" id="UP000191901"/>
    </source>
</evidence>
<evidence type="ECO:0000313" key="1">
    <source>
        <dbReference type="EMBL" id="ASC70375.1"/>
    </source>
</evidence>
<dbReference type="Proteomes" id="UP000191901">
    <property type="component" value="Chromosome"/>
</dbReference>
<proteinExistence type="predicted"/>
<dbReference type="AlphaFoldDB" id="A0A1V8NEQ3"/>
<dbReference type="EMBL" id="CP021983">
    <property type="protein sequence ID" value="ASC70375.1"/>
    <property type="molecule type" value="Genomic_DNA"/>
</dbReference>